<dbReference type="PIRSF" id="PIRSF028451">
    <property type="entry name" value="UCP028451"/>
    <property type="match status" value="1"/>
</dbReference>
<proteinExistence type="predicted"/>
<protein>
    <submittedName>
        <fullName evidence="1">DUF2461 domain-containing protein</fullName>
    </submittedName>
</protein>
<evidence type="ECO:0000313" key="2">
    <source>
        <dbReference type="Proteomes" id="UP001596116"/>
    </source>
</evidence>
<dbReference type="PANTHER" id="PTHR36452">
    <property type="entry name" value="CHROMOSOME 12, WHOLE GENOME SHOTGUN SEQUENCE"/>
    <property type="match status" value="1"/>
</dbReference>
<evidence type="ECO:0000313" key="1">
    <source>
        <dbReference type="EMBL" id="MFC6035185.1"/>
    </source>
</evidence>
<dbReference type="NCBIfam" id="TIGR02453">
    <property type="entry name" value="TIGR02453 family protein"/>
    <property type="match status" value="1"/>
</dbReference>
<reference evidence="1 2" key="1">
    <citation type="submission" date="2024-09" db="EMBL/GenBank/DDBJ databases">
        <authorList>
            <person name="Zhang Z.-H."/>
        </authorList>
    </citation>
    <scope>NUCLEOTIDE SEQUENCE [LARGE SCALE GENOMIC DNA]</scope>
    <source>
        <strain evidence="1 2">HHTR114</strain>
    </source>
</reference>
<accession>A0ABW1KSW3</accession>
<dbReference type="InterPro" id="IPR012808">
    <property type="entry name" value="CHP02453"/>
</dbReference>
<dbReference type="RefSeq" id="WP_379879488.1">
    <property type="nucleotide sequence ID" value="NZ_JBHPON010000001.1"/>
</dbReference>
<organism evidence="1 2">
    <name type="scientific">Hyphococcus aureus</name>
    <dbReference type="NCBI Taxonomy" id="2666033"/>
    <lineage>
        <taxon>Bacteria</taxon>
        <taxon>Pseudomonadati</taxon>
        <taxon>Pseudomonadota</taxon>
        <taxon>Alphaproteobacteria</taxon>
        <taxon>Parvularculales</taxon>
        <taxon>Parvularculaceae</taxon>
        <taxon>Hyphococcus</taxon>
    </lineage>
</organism>
<sequence>MMSEFAGLPNDYFKFFKELRENNNREWFNDNKPRFRESVQEPLAAFVEAMAPKLKKISKHIVADPRLNGGSVFRIYKDTRFSKDKAPYKTHGAVQFRHALGKDAHAPGFYVHLDPDEIFYGGGVWTPPSPSLLAIREAIRDKSSAWKKATTGAAFTKRFGDLRGDALTRPPRGFDGDHPMIEDLKRKSFFAMAPGKAASAKKPGFVDDVAAAFADAKPMMKFLCDATGAPF</sequence>
<name>A0ABW1KSW3_9PROT</name>
<keyword evidence="2" id="KW-1185">Reference proteome</keyword>
<dbReference type="EMBL" id="JBHPON010000001">
    <property type="protein sequence ID" value="MFC6035185.1"/>
    <property type="molecule type" value="Genomic_DNA"/>
</dbReference>
<dbReference type="Pfam" id="PF09365">
    <property type="entry name" value="DUF2461"/>
    <property type="match status" value="1"/>
</dbReference>
<dbReference type="PANTHER" id="PTHR36452:SF1">
    <property type="entry name" value="DUF2461 DOMAIN-CONTAINING PROTEIN"/>
    <property type="match status" value="1"/>
</dbReference>
<comment type="caution">
    <text evidence="1">The sequence shown here is derived from an EMBL/GenBank/DDBJ whole genome shotgun (WGS) entry which is preliminary data.</text>
</comment>
<dbReference type="InterPro" id="IPR015996">
    <property type="entry name" value="UCP028451"/>
</dbReference>
<gene>
    <name evidence="1" type="ORF">ACFMB1_06490</name>
</gene>
<dbReference type="Proteomes" id="UP001596116">
    <property type="component" value="Unassembled WGS sequence"/>
</dbReference>